<keyword evidence="5" id="KW-1185">Reference proteome</keyword>
<dbReference type="EMBL" id="NWUW01000004">
    <property type="protein sequence ID" value="PIE95989.1"/>
    <property type="molecule type" value="Genomic_DNA"/>
</dbReference>
<evidence type="ECO:0000256" key="1">
    <source>
        <dbReference type="ARBA" id="ARBA00010577"/>
    </source>
</evidence>
<evidence type="ECO:0000313" key="5">
    <source>
        <dbReference type="Proteomes" id="UP000228484"/>
    </source>
</evidence>
<dbReference type="GO" id="GO:0044781">
    <property type="term" value="P:bacterial-type flagellum organization"/>
    <property type="evidence" value="ECO:0007669"/>
    <property type="project" value="UniProtKB-KW"/>
</dbReference>
<dbReference type="Proteomes" id="UP000228484">
    <property type="component" value="Unassembled WGS sequence"/>
</dbReference>
<feature type="compositionally biased region" description="Polar residues" evidence="3">
    <location>
        <begin position="28"/>
        <end position="44"/>
    </location>
</feature>
<accession>A0A2G6QHU5</accession>
<reference evidence="4 5" key="1">
    <citation type="submission" date="2017-09" db="EMBL/GenBank/DDBJ databases">
        <title>Biocontrol bacteria screening and application from spent mushroom substrate.</title>
        <authorList>
            <person name="Sun X."/>
        </authorList>
    </citation>
    <scope>NUCLEOTIDE SEQUENCE [LARGE SCALE GENOMIC DNA]</scope>
    <source>
        <strain evidence="4 5">100374</strain>
    </source>
</reference>
<dbReference type="RefSeq" id="WP_099683923.1">
    <property type="nucleotide sequence ID" value="NZ_JBOIRJ010000003.1"/>
</dbReference>
<sequence length="197" mass="21427">MPTVGLNTTSTNHIPSQTQAKTKGASAVNGTETQVQKSNETKSETGQIMSGIMGKQDFLKLFLASLKYQDPSNPMDMNQMMNQTAQFSLMEQVENMTKAVDLLRQTVSTNPLDGGMKFLGKYIKGVDSEGKQVTGKVDVVRLAGNNEIQLAVGDHIVSLNYVVNVSDEPIKDKPDTDKLDTANLEDDKTKSGSIINK</sequence>
<comment type="caution">
    <text evidence="4">The sequence shown here is derived from an EMBL/GenBank/DDBJ whole genome shotgun (WGS) entry which is preliminary data.</text>
</comment>
<feature type="compositionally biased region" description="Polar residues" evidence="3">
    <location>
        <begin position="1"/>
        <end position="21"/>
    </location>
</feature>
<name>A0A2G6QHU5_9BACI</name>
<dbReference type="Pfam" id="PF03963">
    <property type="entry name" value="FlgD"/>
    <property type="match status" value="1"/>
</dbReference>
<keyword evidence="4" id="KW-0282">Flagellum</keyword>
<keyword evidence="4" id="KW-0966">Cell projection</keyword>
<feature type="compositionally biased region" description="Basic and acidic residues" evidence="3">
    <location>
        <begin position="169"/>
        <end position="190"/>
    </location>
</feature>
<dbReference type="InterPro" id="IPR005648">
    <property type="entry name" value="FlgD"/>
</dbReference>
<comment type="similarity">
    <text evidence="1">Belongs to the FlgD family.</text>
</comment>
<feature type="region of interest" description="Disordered" evidence="3">
    <location>
        <begin position="1"/>
        <end position="44"/>
    </location>
</feature>
<keyword evidence="4" id="KW-0969">Cilium</keyword>
<evidence type="ECO:0000256" key="3">
    <source>
        <dbReference type="SAM" id="MobiDB-lite"/>
    </source>
</evidence>
<evidence type="ECO:0000256" key="2">
    <source>
        <dbReference type="ARBA" id="ARBA00022795"/>
    </source>
</evidence>
<protein>
    <submittedName>
        <fullName evidence="4">Flagellar basal body rod modification protein</fullName>
    </submittedName>
</protein>
<evidence type="ECO:0000313" key="4">
    <source>
        <dbReference type="EMBL" id="PIE95989.1"/>
    </source>
</evidence>
<organism evidence="4 5">
    <name type="scientific">Bacillus fungorum</name>
    <dbReference type="NCBI Taxonomy" id="2039284"/>
    <lineage>
        <taxon>Bacteria</taxon>
        <taxon>Bacillati</taxon>
        <taxon>Bacillota</taxon>
        <taxon>Bacilli</taxon>
        <taxon>Bacillales</taxon>
        <taxon>Bacillaceae</taxon>
        <taxon>Bacillus</taxon>
    </lineage>
</organism>
<keyword evidence="2" id="KW-1005">Bacterial flagellum biogenesis</keyword>
<gene>
    <name evidence="4" type="primary">flgD</name>
    <name evidence="4" type="ORF">CO726_08255</name>
</gene>
<dbReference type="AlphaFoldDB" id="A0A2G6QHU5"/>
<proteinExistence type="inferred from homology"/>
<dbReference type="NCBIfam" id="NF005278">
    <property type="entry name" value="PRK06792.1"/>
    <property type="match status" value="1"/>
</dbReference>
<feature type="region of interest" description="Disordered" evidence="3">
    <location>
        <begin position="169"/>
        <end position="197"/>
    </location>
</feature>